<gene>
    <name evidence="1" type="ORF">HPB50_001457</name>
</gene>
<organism evidence="1 2">
    <name type="scientific">Hyalomma asiaticum</name>
    <name type="common">Tick</name>
    <dbReference type="NCBI Taxonomy" id="266040"/>
    <lineage>
        <taxon>Eukaryota</taxon>
        <taxon>Metazoa</taxon>
        <taxon>Ecdysozoa</taxon>
        <taxon>Arthropoda</taxon>
        <taxon>Chelicerata</taxon>
        <taxon>Arachnida</taxon>
        <taxon>Acari</taxon>
        <taxon>Parasitiformes</taxon>
        <taxon>Ixodida</taxon>
        <taxon>Ixodoidea</taxon>
        <taxon>Ixodidae</taxon>
        <taxon>Hyalomminae</taxon>
        <taxon>Hyalomma</taxon>
    </lineage>
</organism>
<sequence length="271" mass="31100">MTTHLRTHTGERPFRCHLCPSAFAQSANLKRHVRTHTGERPFACNHCNASFSQKSDLHSHLRLHTGEKPYSDAFASVVLAEISSQQGLRVALDIFLFFAAEHIAIPDLLEESTQQSWNEGMRLVQHPARNKATAPHKTRCPHSCNYCGKTFRNKWDLDNHLRTHTGERPFGCHLCPMAFAQNPALIRHLRTHTGERPYKCHMCPKAFTRKSDQKRHEACSHKGERPFKCRFCPTAFAIKWDLKRHEFGFHMRRALLNGSLSAQQQDSCGKQ</sequence>
<keyword evidence="2" id="KW-1185">Reference proteome</keyword>
<evidence type="ECO:0000313" key="2">
    <source>
        <dbReference type="Proteomes" id="UP000821845"/>
    </source>
</evidence>
<protein>
    <submittedName>
        <fullName evidence="1">Uncharacterized protein</fullName>
    </submittedName>
</protein>
<reference evidence="1" key="1">
    <citation type="submission" date="2020-05" db="EMBL/GenBank/DDBJ databases">
        <title>Large-scale comparative analyses of tick genomes elucidate their genetic diversity and vector capacities.</title>
        <authorList>
            <person name="Jia N."/>
            <person name="Wang J."/>
            <person name="Shi W."/>
            <person name="Du L."/>
            <person name="Sun Y."/>
            <person name="Zhan W."/>
            <person name="Jiang J."/>
            <person name="Wang Q."/>
            <person name="Zhang B."/>
            <person name="Ji P."/>
            <person name="Sakyi L.B."/>
            <person name="Cui X."/>
            <person name="Yuan T."/>
            <person name="Jiang B."/>
            <person name="Yang W."/>
            <person name="Lam T.T.-Y."/>
            <person name="Chang Q."/>
            <person name="Ding S."/>
            <person name="Wang X."/>
            <person name="Zhu J."/>
            <person name="Ruan X."/>
            <person name="Zhao L."/>
            <person name="Wei J."/>
            <person name="Que T."/>
            <person name="Du C."/>
            <person name="Cheng J."/>
            <person name="Dai P."/>
            <person name="Han X."/>
            <person name="Huang E."/>
            <person name="Gao Y."/>
            <person name="Liu J."/>
            <person name="Shao H."/>
            <person name="Ye R."/>
            <person name="Li L."/>
            <person name="Wei W."/>
            <person name="Wang X."/>
            <person name="Wang C."/>
            <person name="Yang T."/>
            <person name="Huo Q."/>
            <person name="Li W."/>
            <person name="Guo W."/>
            <person name="Chen H."/>
            <person name="Zhou L."/>
            <person name="Ni X."/>
            <person name="Tian J."/>
            <person name="Zhou Y."/>
            <person name="Sheng Y."/>
            <person name="Liu T."/>
            <person name="Pan Y."/>
            <person name="Xia L."/>
            <person name="Li J."/>
            <person name="Zhao F."/>
            <person name="Cao W."/>
        </authorList>
    </citation>
    <scope>NUCLEOTIDE SEQUENCE</scope>
    <source>
        <strain evidence="1">Hyas-2018</strain>
    </source>
</reference>
<name>A0ACB7RJK1_HYAAI</name>
<comment type="caution">
    <text evidence="1">The sequence shown here is derived from an EMBL/GenBank/DDBJ whole genome shotgun (WGS) entry which is preliminary data.</text>
</comment>
<proteinExistence type="predicted"/>
<accession>A0ACB7RJK1</accession>
<evidence type="ECO:0000313" key="1">
    <source>
        <dbReference type="EMBL" id="KAH6921483.1"/>
    </source>
</evidence>
<dbReference type="EMBL" id="CM023489">
    <property type="protein sequence ID" value="KAH6921483.1"/>
    <property type="molecule type" value="Genomic_DNA"/>
</dbReference>
<dbReference type="Proteomes" id="UP000821845">
    <property type="component" value="Chromosome 9"/>
</dbReference>